<proteinExistence type="inferred from homology"/>
<dbReference type="OrthoDB" id="9801052at2"/>
<reference evidence="7 8" key="1">
    <citation type="submission" date="2018-09" db="EMBL/GenBank/DDBJ databases">
        <authorList>
            <person name="Wang Z."/>
        </authorList>
    </citation>
    <scope>NUCLEOTIDE SEQUENCE [LARGE SCALE GENOMIC DNA]</scope>
    <source>
        <strain evidence="7 8">ALS 81</strain>
    </source>
</reference>
<evidence type="ECO:0000313" key="7">
    <source>
        <dbReference type="EMBL" id="RKF17978.1"/>
    </source>
</evidence>
<comment type="similarity">
    <text evidence="2 6">Belongs to the class-III pyridoxal-phosphate-dependent aminotransferase family.</text>
</comment>
<dbReference type="GO" id="GO:0004015">
    <property type="term" value="F:adenosylmethionine-8-amino-7-oxononanoate transaminase activity"/>
    <property type="evidence" value="ECO:0007669"/>
    <property type="project" value="TreeGrafter"/>
</dbReference>
<protein>
    <submittedName>
        <fullName evidence="7">Aspartate aminotransferase family protein</fullName>
    </submittedName>
</protein>
<dbReference type="Gene3D" id="3.40.640.10">
    <property type="entry name" value="Type I PLP-dependent aspartate aminotransferase-like (Major domain)"/>
    <property type="match status" value="1"/>
</dbReference>
<name>A0A420EBB5_9ALTE</name>
<dbReference type="Pfam" id="PF00202">
    <property type="entry name" value="Aminotran_3"/>
    <property type="match status" value="1"/>
</dbReference>
<evidence type="ECO:0000313" key="8">
    <source>
        <dbReference type="Proteomes" id="UP000286482"/>
    </source>
</evidence>
<keyword evidence="3 7" id="KW-0032">Aminotransferase</keyword>
<keyword evidence="5 6" id="KW-0663">Pyridoxal phosphate</keyword>
<dbReference type="GO" id="GO:0009102">
    <property type="term" value="P:biotin biosynthetic process"/>
    <property type="evidence" value="ECO:0007669"/>
    <property type="project" value="TreeGrafter"/>
</dbReference>
<dbReference type="PANTHER" id="PTHR42684:SF1">
    <property type="entry name" value="BETA-ALANINE--PYRUVATE AMINOTRANSFERASE"/>
    <property type="match status" value="1"/>
</dbReference>
<dbReference type="PANTHER" id="PTHR42684">
    <property type="entry name" value="ADENOSYLMETHIONINE-8-AMINO-7-OXONONANOATE AMINOTRANSFERASE"/>
    <property type="match status" value="1"/>
</dbReference>
<keyword evidence="8" id="KW-1185">Reference proteome</keyword>
<sequence>MPRKPWEKQAMSTLTQRQLDSWWMPYTANREFKKNPRIITQAKGAYFTDDRGRKIFDGLSGLWTCGLGHGNAKISEAIYQQSQELDYAPGFQYGHPMAFKFAERLVDFMPTGLKHVFFTGSGSEAADTSLKMARAYWRAKGISSKTKFIGRIKGYHGVNFGGFSVGGIGANRAMYGQGIDADHLNHTQLDENLFSRGQPSSGAHLAEQLLELITLHDASNIAAVIIEPLSGSAGVIPPPKGYLQRISQICREHNILLIFDEVITAFGRMGAKTGAEAFDVVPDMMNIAKQMTNGAVPMGAVVTSSDIYQTFMDSPSKDYLIELPHGYTYSGHPLACAAGMATLDLLEQEQAIERVASLSPSFENTLHQLKGMPYVTDIRNFGFAGALTLESAPNEPALRPFLVAMRCWEKGFYVRYGADTLQLGLPFISTEQEIDDVINAIGESLQEIALT</sequence>
<dbReference type="EMBL" id="RAQO01000006">
    <property type="protein sequence ID" value="RKF17978.1"/>
    <property type="molecule type" value="Genomic_DNA"/>
</dbReference>
<dbReference type="PIRSF" id="PIRSF000521">
    <property type="entry name" value="Transaminase_4ab_Lys_Orn"/>
    <property type="match status" value="1"/>
</dbReference>
<dbReference type="InterPro" id="IPR049704">
    <property type="entry name" value="Aminotrans_3_PPA_site"/>
</dbReference>
<comment type="caution">
    <text evidence="7">The sequence shown here is derived from an EMBL/GenBank/DDBJ whole genome shotgun (WGS) entry which is preliminary data.</text>
</comment>
<dbReference type="Gene3D" id="3.90.1150.10">
    <property type="entry name" value="Aspartate Aminotransferase, domain 1"/>
    <property type="match status" value="1"/>
</dbReference>
<evidence type="ECO:0000256" key="2">
    <source>
        <dbReference type="ARBA" id="ARBA00008954"/>
    </source>
</evidence>
<evidence type="ECO:0000256" key="5">
    <source>
        <dbReference type="ARBA" id="ARBA00022898"/>
    </source>
</evidence>
<dbReference type="Proteomes" id="UP000286482">
    <property type="component" value="Unassembled WGS sequence"/>
</dbReference>
<dbReference type="AlphaFoldDB" id="A0A420EBB5"/>
<evidence type="ECO:0000256" key="1">
    <source>
        <dbReference type="ARBA" id="ARBA00001933"/>
    </source>
</evidence>
<dbReference type="InterPro" id="IPR005814">
    <property type="entry name" value="Aminotrans_3"/>
</dbReference>
<organism evidence="7 8">
    <name type="scientific">Alginatibacterium sediminis</name>
    <dbReference type="NCBI Taxonomy" id="2164068"/>
    <lineage>
        <taxon>Bacteria</taxon>
        <taxon>Pseudomonadati</taxon>
        <taxon>Pseudomonadota</taxon>
        <taxon>Gammaproteobacteria</taxon>
        <taxon>Alteromonadales</taxon>
        <taxon>Alteromonadaceae</taxon>
        <taxon>Alginatibacterium</taxon>
    </lineage>
</organism>
<keyword evidence="4 7" id="KW-0808">Transferase</keyword>
<dbReference type="PROSITE" id="PS00600">
    <property type="entry name" value="AA_TRANSFER_CLASS_3"/>
    <property type="match status" value="1"/>
</dbReference>
<comment type="cofactor">
    <cofactor evidence="1">
        <name>pyridoxal 5'-phosphate</name>
        <dbReference type="ChEBI" id="CHEBI:597326"/>
    </cofactor>
</comment>
<evidence type="ECO:0000256" key="6">
    <source>
        <dbReference type="RuleBase" id="RU003560"/>
    </source>
</evidence>
<dbReference type="InterPro" id="IPR015424">
    <property type="entry name" value="PyrdxlP-dep_Trfase"/>
</dbReference>
<dbReference type="SUPFAM" id="SSF53383">
    <property type="entry name" value="PLP-dependent transferases"/>
    <property type="match status" value="1"/>
</dbReference>
<gene>
    <name evidence="7" type="ORF">DBZ36_12075</name>
</gene>
<evidence type="ECO:0000256" key="3">
    <source>
        <dbReference type="ARBA" id="ARBA00022576"/>
    </source>
</evidence>
<dbReference type="GO" id="GO:0030170">
    <property type="term" value="F:pyridoxal phosphate binding"/>
    <property type="evidence" value="ECO:0007669"/>
    <property type="project" value="InterPro"/>
</dbReference>
<evidence type="ECO:0000256" key="4">
    <source>
        <dbReference type="ARBA" id="ARBA00022679"/>
    </source>
</evidence>
<dbReference type="FunFam" id="3.40.640.10:FF:000014">
    <property type="entry name" value="Adenosylmethionine-8-amino-7-oxononanoate aminotransferase, probable"/>
    <property type="match status" value="1"/>
</dbReference>
<dbReference type="CDD" id="cd00610">
    <property type="entry name" value="OAT_like"/>
    <property type="match status" value="1"/>
</dbReference>
<accession>A0A420EBB5</accession>
<dbReference type="InterPro" id="IPR015422">
    <property type="entry name" value="PyrdxlP-dep_Trfase_small"/>
</dbReference>
<dbReference type="InterPro" id="IPR015421">
    <property type="entry name" value="PyrdxlP-dep_Trfase_major"/>
</dbReference>